<dbReference type="PANTHER" id="PTHR34216">
    <property type="match status" value="1"/>
</dbReference>
<dbReference type="InterPro" id="IPR011330">
    <property type="entry name" value="Glyco_hydro/deAcase_b/a-brl"/>
</dbReference>
<evidence type="ECO:0000256" key="1">
    <source>
        <dbReference type="ARBA" id="ARBA00004613"/>
    </source>
</evidence>
<proteinExistence type="predicted"/>
<dbReference type="InterPro" id="IPR051398">
    <property type="entry name" value="Polysacch_Deacetylase"/>
</dbReference>
<feature type="domain" description="NodB homology" evidence="4">
    <location>
        <begin position="102"/>
        <end position="275"/>
    </location>
</feature>
<dbReference type="STRING" id="1123243.SAMN02745190_00241"/>
<dbReference type="OrthoDB" id="9778320at2"/>
<keyword evidence="6" id="KW-1185">Reference proteome</keyword>
<name>A0A1M4ST92_9FIRM</name>
<dbReference type="Pfam" id="PF01522">
    <property type="entry name" value="Polysacc_deac_1"/>
    <property type="match status" value="1"/>
</dbReference>
<evidence type="ECO:0000313" key="5">
    <source>
        <dbReference type="EMBL" id="SHE35399.1"/>
    </source>
</evidence>
<dbReference type="PANTHER" id="PTHR34216:SF3">
    <property type="entry name" value="POLY-BETA-1,6-N-ACETYL-D-GLUCOSAMINE N-DEACETYLASE"/>
    <property type="match status" value="1"/>
</dbReference>
<feature type="transmembrane region" description="Helical" evidence="3">
    <location>
        <begin position="20"/>
        <end position="41"/>
    </location>
</feature>
<protein>
    <submittedName>
        <fullName evidence="5">Polysaccharide deacetylase</fullName>
    </submittedName>
</protein>
<dbReference type="GO" id="GO:0005576">
    <property type="term" value="C:extracellular region"/>
    <property type="evidence" value="ECO:0007669"/>
    <property type="project" value="UniProtKB-SubCell"/>
</dbReference>
<evidence type="ECO:0000259" key="4">
    <source>
        <dbReference type="PROSITE" id="PS51677"/>
    </source>
</evidence>
<dbReference type="PROSITE" id="PS51677">
    <property type="entry name" value="NODB"/>
    <property type="match status" value="1"/>
</dbReference>
<evidence type="ECO:0000256" key="3">
    <source>
        <dbReference type="SAM" id="Phobius"/>
    </source>
</evidence>
<reference evidence="5 6" key="1">
    <citation type="submission" date="2016-11" db="EMBL/GenBank/DDBJ databases">
        <authorList>
            <person name="Jaros S."/>
            <person name="Januszkiewicz K."/>
            <person name="Wedrychowicz H."/>
        </authorList>
    </citation>
    <scope>NUCLEOTIDE SEQUENCE [LARGE SCALE GENOMIC DNA]</scope>
    <source>
        <strain evidence="5 6">DSM 10502</strain>
    </source>
</reference>
<dbReference type="SUPFAM" id="SSF88713">
    <property type="entry name" value="Glycoside hydrolase/deacetylase"/>
    <property type="match status" value="1"/>
</dbReference>
<keyword evidence="2" id="KW-0732">Signal</keyword>
<keyword evidence="3" id="KW-0472">Membrane</keyword>
<dbReference type="RefSeq" id="WP_072934360.1">
    <property type="nucleotide sequence ID" value="NZ_FQUG01000002.1"/>
</dbReference>
<sequence>MYISRYDRPKRKSSNWLGRIFGAAAVLVILAAAVFGVTAAFPPEGVLILEYHKVNDWSEDSYTVKPEDFAAQMDELRAQGYETISILDFLRAKKGKQTLPEKAVIVTLDDGYKDNYTDMLPIMESRGMKATVFMVTNDIGLPGYLTWDMLRDMQNRGIEIGSHTANHLPLTEMSPADAREEVQLSKTLLEWNGIKTIFGLSYPNGKYKDFMPQMLKESEYLAAVTGDAGLNTFETNPYLLHRINIPRPHFGIEEFRLRIWKAKIFARLGLFQNKG</sequence>
<dbReference type="AlphaFoldDB" id="A0A1M4ST92"/>
<keyword evidence="3" id="KW-0812">Transmembrane</keyword>
<dbReference type="GO" id="GO:0005975">
    <property type="term" value="P:carbohydrate metabolic process"/>
    <property type="evidence" value="ECO:0007669"/>
    <property type="project" value="InterPro"/>
</dbReference>
<keyword evidence="3" id="KW-1133">Transmembrane helix</keyword>
<dbReference type="EMBL" id="FQUG01000002">
    <property type="protein sequence ID" value="SHE35399.1"/>
    <property type="molecule type" value="Genomic_DNA"/>
</dbReference>
<organism evidence="5 6">
    <name type="scientific">Schwartzia succinivorans DSM 10502</name>
    <dbReference type="NCBI Taxonomy" id="1123243"/>
    <lineage>
        <taxon>Bacteria</taxon>
        <taxon>Bacillati</taxon>
        <taxon>Bacillota</taxon>
        <taxon>Negativicutes</taxon>
        <taxon>Selenomonadales</taxon>
        <taxon>Selenomonadaceae</taxon>
        <taxon>Schwartzia</taxon>
    </lineage>
</organism>
<dbReference type="GO" id="GO:0016810">
    <property type="term" value="F:hydrolase activity, acting on carbon-nitrogen (but not peptide) bonds"/>
    <property type="evidence" value="ECO:0007669"/>
    <property type="project" value="InterPro"/>
</dbReference>
<evidence type="ECO:0000313" key="6">
    <source>
        <dbReference type="Proteomes" id="UP000184404"/>
    </source>
</evidence>
<comment type="subcellular location">
    <subcellularLocation>
        <location evidence="1">Secreted</location>
    </subcellularLocation>
</comment>
<accession>A0A1M4ST92</accession>
<dbReference type="InterPro" id="IPR002509">
    <property type="entry name" value="NODB_dom"/>
</dbReference>
<dbReference type="Proteomes" id="UP000184404">
    <property type="component" value="Unassembled WGS sequence"/>
</dbReference>
<evidence type="ECO:0000256" key="2">
    <source>
        <dbReference type="ARBA" id="ARBA00022729"/>
    </source>
</evidence>
<dbReference type="Gene3D" id="3.20.20.370">
    <property type="entry name" value="Glycoside hydrolase/deacetylase"/>
    <property type="match status" value="1"/>
</dbReference>
<gene>
    <name evidence="5" type="ORF">SAMN02745190_00241</name>
</gene>
<dbReference type="CDD" id="cd10918">
    <property type="entry name" value="CE4_NodB_like_5s_6s"/>
    <property type="match status" value="1"/>
</dbReference>